<dbReference type="GO" id="GO:0003676">
    <property type="term" value="F:nucleic acid binding"/>
    <property type="evidence" value="ECO:0007669"/>
    <property type="project" value="InterPro"/>
</dbReference>
<evidence type="ECO:0000313" key="3">
    <source>
        <dbReference type="Proteomes" id="UP000054937"/>
    </source>
</evidence>
<dbReference type="Pfam" id="PF07669">
    <property type="entry name" value="Eco57I"/>
    <property type="match status" value="1"/>
</dbReference>
<dbReference type="InterPro" id="IPR029063">
    <property type="entry name" value="SAM-dependent_MTases_sf"/>
</dbReference>
<dbReference type="GO" id="GO:0032259">
    <property type="term" value="P:methylation"/>
    <property type="evidence" value="ECO:0007669"/>
    <property type="project" value="InterPro"/>
</dbReference>
<dbReference type="PANTHER" id="PTHR18895">
    <property type="entry name" value="HEMK METHYLTRANSFERASE"/>
    <property type="match status" value="1"/>
</dbReference>
<evidence type="ECO:0000313" key="2">
    <source>
        <dbReference type="EMBL" id="KRX05128.1"/>
    </source>
</evidence>
<dbReference type="GO" id="GO:0008168">
    <property type="term" value="F:methyltransferase activity"/>
    <property type="evidence" value="ECO:0007669"/>
    <property type="project" value="InterPro"/>
</dbReference>
<dbReference type="InParanoid" id="A0A0V0QT92"/>
<dbReference type="PANTHER" id="PTHR18895:SF74">
    <property type="entry name" value="MTRF1L RELEASE FACTOR GLUTAMINE METHYLTRANSFERASE"/>
    <property type="match status" value="1"/>
</dbReference>
<dbReference type="Gene3D" id="3.40.50.150">
    <property type="entry name" value="Vaccinia Virus protein VP39"/>
    <property type="match status" value="1"/>
</dbReference>
<sequence>MERRLKHEPLQYLLGNWYFRDLDIKVQKPVLIPRIETEQIIDIIKEQLHIKQIKQFSFLEVGIGTGCISISLVKDNLKNVESFIGIDINPQCVNLSRINLQKNLKYEFNRNLINQTQLKQLGQFQNKSFDQFLIDYIQDKEHKFNFIVSNPPYISVEDYNKLDKSVRN</sequence>
<reference evidence="2 3" key="1">
    <citation type="journal article" date="2015" name="Sci. Rep.">
        <title>Genome of the facultative scuticociliatosis pathogen Pseudocohnilembus persalinus provides insight into its virulence through horizontal gene transfer.</title>
        <authorList>
            <person name="Xiong J."/>
            <person name="Wang G."/>
            <person name="Cheng J."/>
            <person name="Tian M."/>
            <person name="Pan X."/>
            <person name="Warren A."/>
            <person name="Jiang C."/>
            <person name="Yuan D."/>
            <person name="Miao W."/>
        </authorList>
    </citation>
    <scope>NUCLEOTIDE SEQUENCE [LARGE SCALE GENOMIC DNA]</scope>
    <source>
        <strain evidence="2">36N120E</strain>
    </source>
</reference>
<accession>A0A0V0QT92</accession>
<dbReference type="PROSITE" id="PS00092">
    <property type="entry name" value="N6_MTASE"/>
    <property type="match status" value="1"/>
</dbReference>
<feature type="domain" description="Type II methyltransferase M.TaqI-like" evidence="1">
    <location>
        <begin position="83"/>
        <end position="161"/>
    </location>
</feature>
<dbReference type="AlphaFoldDB" id="A0A0V0QT92"/>
<comment type="caution">
    <text evidence="2">The sequence shown here is derived from an EMBL/GenBank/DDBJ whole genome shotgun (WGS) entry which is preliminary data.</text>
</comment>
<dbReference type="EMBL" id="LDAU01000110">
    <property type="protein sequence ID" value="KRX05128.1"/>
    <property type="molecule type" value="Genomic_DNA"/>
</dbReference>
<keyword evidence="3" id="KW-1185">Reference proteome</keyword>
<organism evidence="2 3">
    <name type="scientific">Pseudocohnilembus persalinus</name>
    <name type="common">Ciliate</name>
    <dbReference type="NCBI Taxonomy" id="266149"/>
    <lineage>
        <taxon>Eukaryota</taxon>
        <taxon>Sar</taxon>
        <taxon>Alveolata</taxon>
        <taxon>Ciliophora</taxon>
        <taxon>Intramacronucleata</taxon>
        <taxon>Oligohymenophorea</taxon>
        <taxon>Scuticociliatia</taxon>
        <taxon>Philasterida</taxon>
        <taxon>Pseudocohnilembidae</taxon>
        <taxon>Pseudocohnilembus</taxon>
    </lineage>
</organism>
<protein>
    <recommendedName>
        <fullName evidence="1">Type II methyltransferase M.TaqI-like domain-containing protein</fullName>
    </recommendedName>
</protein>
<name>A0A0V0QT92_PSEPJ</name>
<dbReference type="OMA" id="THEPHMA"/>
<dbReference type="InterPro" id="IPR002052">
    <property type="entry name" value="DNA_methylase_N6_adenine_CS"/>
</dbReference>
<dbReference type="SUPFAM" id="SSF53335">
    <property type="entry name" value="S-adenosyl-L-methionine-dependent methyltransferases"/>
    <property type="match status" value="1"/>
</dbReference>
<proteinExistence type="predicted"/>
<dbReference type="Proteomes" id="UP000054937">
    <property type="component" value="Unassembled WGS sequence"/>
</dbReference>
<dbReference type="InterPro" id="IPR050320">
    <property type="entry name" value="N5-glutamine_MTase"/>
</dbReference>
<dbReference type="OrthoDB" id="313030at2759"/>
<dbReference type="GO" id="GO:0005739">
    <property type="term" value="C:mitochondrion"/>
    <property type="evidence" value="ECO:0007669"/>
    <property type="project" value="TreeGrafter"/>
</dbReference>
<evidence type="ECO:0000259" key="1">
    <source>
        <dbReference type="Pfam" id="PF07669"/>
    </source>
</evidence>
<dbReference type="CDD" id="cd02440">
    <property type="entry name" value="AdoMet_MTases"/>
    <property type="match status" value="1"/>
</dbReference>
<dbReference type="GO" id="GO:0006304">
    <property type="term" value="P:DNA modification"/>
    <property type="evidence" value="ECO:0007669"/>
    <property type="project" value="InterPro"/>
</dbReference>
<dbReference type="InterPro" id="IPR011639">
    <property type="entry name" value="MethylTrfase_TaqI-like_dom"/>
</dbReference>
<gene>
    <name evidence="2" type="ORF">PPERSA_06762</name>
</gene>
<dbReference type="Gene3D" id="1.10.8.10">
    <property type="entry name" value="DNA helicase RuvA subunit, C-terminal domain"/>
    <property type="match status" value="1"/>
</dbReference>